<organism evidence="1 2">
    <name type="scientific">Marvinbryantia formatexigens DSM 14469</name>
    <dbReference type="NCBI Taxonomy" id="478749"/>
    <lineage>
        <taxon>Bacteria</taxon>
        <taxon>Bacillati</taxon>
        <taxon>Bacillota</taxon>
        <taxon>Clostridia</taxon>
        <taxon>Lachnospirales</taxon>
        <taxon>Lachnospiraceae</taxon>
        <taxon>Marvinbryantia</taxon>
    </lineage>
</organism>
<keyword evidence="2" id="KW-1185">Reference proteome</keyword>
<gene>
    <name evidence="1" type="ORF">BRYFOR_05064</name>
</gene>
<reference evidence="1" key="1">
    <citation type="submission" date="2009-07" db="EMBL/GenBank/DDBJ databases">
        <authorList>
            <person name="Weinstock G."/>
            <person name="Sodergren E."/>
            <person name="Clifton S."/>
            <person name="Fulton L."/>
            <person name="Fulton B."/>
            <person name="Courtney L."/>
            <person name="Fronick C."/>
            <person name="Harrison M."/>
            <person name="Strong C."/>
            <person name="Farmer C."/>
            <person name="Delahaunty K."/>
            <person name="Markovic C."/>
            <person name="Hall O."/>
            <person name="Minx P."/>
            <person name="Tomlinson C."/>
            <person name="Mitreva M."/>
            <person name="Nelson J."/>
            <person name="Hou S."/>
            <person name="Wollam A."/>
            <person name="Pepin K.H."/>
            <person name="Johnson M."/>
            <person name="Bhonagiri V."/>
            <person name="Nash W.E."/>
            <person name="Warren W."/>
            <person name="Chinwalla A."/>
            <person name="Mardis E.R."/>
            <person name="Wilson R.K."/>
        </authorList>
    </citation>
    <scope>NUCLEOTIDE SEQUENCE [LARGE SCALE GENOMIC DNA]</scope>
    <source>
        <strain evidence="1">DSM 14469</strain>
    </source>
</reference>
<proteinExistence type="predicted"/>
<evidence type="ECO:0000313" key="1">
    <source>
        <dbReference type="EMBL" id="EET62714.1"/>
    </source>
</evidence>
<sequence>MPTASNTIAIIMKVTDNVLRFIMEPSLKKIPYIKYKYSRWWKAFQFLFFMIR</sequence>
<protein>
    <submittedName>
        <fullName evidence="1">Uncharacterized protein</fullName>
    </submittedName>
</protein>
<dbReference type="Proteomes" id="UP000005561">
    <property type="component" value="Unassembled WGS sequence"/>
</dbReference>
<dbReference type="EMBL" id="ACCL02000001">
    <property type="protein sequence ID" value="EET62714.1"/>
    <property type="molecule type" value="Genomic_DNA"/>
</dbReference>
<name>C6L8X5_9FIRM</name>
<evidence type="ECO:0000313" key="2">
    <source>
        <dbReference type="Proteomes" id="UP000005561"/>
    </source>
</evidence>
<comment type="caution">
    <text evidence="1">The sequence shown here is derived from an EMBL/GenBank/DDBJ whole genome shotgun (WGS) entry which is preliminary data.</text>
</comment>
<dbReference type="AlphaFoldDB" id="C6L8X5"/>
<accession>C6L8X5</accession>